<dbReference type="InterPro" id="IPR027417">
    <property type="entry name" value="P-loop_NTPase"/>
</dbReference>
<organism evidence="13 14">
    <name type="scientific">Neoaquamicrobium microcysteis</name>
    <dbReference type="NCBI Taxonomy" id="2682781"/>
    <lineage>
        <taxon>Bacteria</taxon>
        <taxon>Pseudomonadati</taxon>
        <taxon>Pseudomonadota</taxon>
        <taxon>Alphaproteobacteria</taxon>
        <taxon>Hyphomicrobiales</taxon>
        <taxon>Phyllobacteriaceae</taxon>
        <taxon>Neoaquamicrobium</taxon>
    </lineage>
</organism>
<keyword evidence="9 11" id="KW-1133">Transmembrane helix</keyword>
<dbReference type="CDD" id="cd06581">
    <property type="entry name" value="TM_PBP1_LivM_like"/>
    <property type="match status" value="1"/>
</dbReference>
<dbReference type="PROSITE" id="PS50893">
    <property type="entry name" value="ABC_TRANSPORTER_2"/>
    <property type="match status" value="1"/>
</dbReference>
<sequence>MDAISSRFMRDYGWLLILLVAAALVPVFSQSNYYISIGINALIIVCLAVSFDLVVGRVGALSFAQPVFYGFGMYVAALLAVNLEMGFWWQVIAAMAGGMLLALVVGIPSFRLNLHAFAIGTLGFATIAHLIATNWMEVTQGPMCVAGVPRATIPLGFMEIAPWKLPQQYYFILTIAAMVVVASVAINRRKLGLAFQAVRDDPVLAASNGFFPTSLRLTAFAVAAAFSAVAGVFAAQFQTVVCPDSFSTATTVTLLIVAFIGGRASLRGVLTASIIFTVLPQVLRIADEWRMVIFGLLLLVIVLSAPDGIEHLFQRVERWRKGRREGGKASGVSAQPFAADTIADITPLGAEERIDGGHLRISGLSKAFAGVKAVDDLSLEVRPGELVGLIGPNGSGKSTTLDCISGITKPDAGRVELDGIDITGMSSSALAKRGLVRTFQSTRVYETLTVRQNLAVALHGRQSIMAEWASYLSPQSESRSFRERADHLIETLNLKHVEHRKAGELSYGQRKLVQFAASVISPPRVLLLDEPLAGVNPTIINLFMRHIAANHGAGLTIILVEHNLGVVVQLCERLVVLEQGRKLADGNPHDVMGTPSVQEAYLGR</sequence>
<dbReference type="CDD" id="cd03219">
    <property type="entry name" value="ABC_Mj1267_LivG_branched"/>
    <property type="match status" value="1"/>
</dbReference>
<accession>A0A5D4H6I1</accession>
<keyword evidence="8" id="KW-0029">Amino-acid transport</keyword>
<dbReference type="GO" id="GO:0015658">
    <property type="term" value="F:branched-chain amino acid transmembrane transporter activity"/>
    <property type="evidence" value="ECO:0007669"/>
    <property type="project" value="InterPro"/>
</dbReference>
<evidence type="ECO:0000256" key="8">
    <source>
        <dbReference type="ARBA" id="ARBA00022970"/>
    </source>
</evidence>
<protein>
    <submittedName>
        <fullName evidence="13">Branched-chain amino acid ABC transporter ATP-binding protein/permease</fullName>
    </submittedName>
</protein>
<keyword evidence="3" id="KW-0813">Transport</keyword>
<dbReference type="InterPro" id="IPR043428">
    <property type="entry name" value="LivM-like"/>
</dbReference>
<dbReference type="InterPro" id="IPR003593">
    <property type="entry name" value="AAA+_ATPase"/>
</dbReference>
<proteinExistence type="inferred from homology"/>
<feature type="domain" description="ABC transporter" evidence="12">
    <location>
        <begin position="359"/>
        <end position="604"/>
    </location>
</feature>
<evidence type="ECO:0000313" key="14">
    <source>
        <dbReference type="Proteomes" id="UP000323258"/>
    </source>
</evidence>
<dbReference type="PANTHER" id="PTHR43820:SF3">
    <property type="entry name" value="BRANCHED-CHAIN AMINO ACID TRANSPORT SYSTEM,ATP-BINDING PROTEIN"/>
    <property type="match status" value="1"/>
</dbReference>
<dbReference type="SMART" id="SM00382">
    <property type="entry name" value="AAA"/>
    <property type="match status" value="1"/>
</dbReference>
<reference evidence="13 14" key="1">
    <citation type="submission" date="2019-08" db="EMBL/GenBank/DDBJ databases">
        <authorList>
            <person name="Seo Y.L."/>
        </authorList>
    </citation>
    <scope>NUCLEOTIDE SEQUENCE [LARGE SCALE GENOMIC DNA]</scope>
    <source>
        <strain evidence="13 14">MaA-C15</strain>
    </source>
</reference>
<evidence type="ECO:0000256" key="3">
    <source>
        <dbReference type="ARBA" id="ARBA00022448"/>
    </source>
</evidence>
<evidence type="ECO:0000256" key="10">
    <source>
        <dbReference type="ARBA" id="ARBA00023136"/>
    </source>
</evidence>
<keyword evidence="10 11" id="KW-0472">Membrane</keyword>
<evidence type="ECO:0000256" key="1">
    <source>
        <dbReference type="ARBA" id="ARBA00004651"/>
    </source>
</evidence>
<dbReference type="Gene3D" id="3.40.50.300">
    <property type="entry name" value="P-loop containing nucleotide triphosphate hydrolases"/>
    <property type="match status" value="1"/>
</dbReference>
<evidence type="ECO:0000259" key="12">
    <source>
        <dbReference type="PROSITE" id="PS50893"/>
    </source>
</evidence>
<comment type="subcellular location">
    <subcellularLocation>
        <location evidence="1">Cell membrane</location>
        <topology evidence="1">Multi-pass membrane protein</topology>
    </subcellularLocation>
</comment>
<feature type="transmembrane region" description="Helical" evidence="11">
    <location>
        <begin position="168"/>
        <end position="186"/>
    </location>
</feature>
<dbReference type="Pfam" id="PF00005">
    <property type="entry name" value="ABC_tran"/>
    <property type="match status" value="1"/>
</dbReference>
<feature type="transmembrane region" description="Helical" evidence="11">
    <location>
        <begin position="87"/>
        <end position="107"/>
    </location>
</feature>
<dbReference type="GO" id="GO:0016887">
    <property type="term" value="F:ATP hydrolysis activity"/>
    <property type="evidence" value="ECO:0007669"/>
    <property type="project" value="InterPro"/>
</dbReference>
<evidence type="ECO:0000256" key="11">
    <source>
        <dbReference type="SAM" id="Phobius"/>
    </source>
</evidence>
<dbReference type="GO" id="GO:0005886">
    <property type="term" value="C:plasma membrane"/>
    <property type="evidence" value="ECO:0007669"/>
    <property type="project" value="UniProtKB-SubCell"/>
</dbReference>
<keyword evidence="4" id="KW-1003">Cell membrane</keyword>
<dbReference type="Pfam" id="PF02653">
    <property type="entry name" value="BPD_transp_2"/>
    <property type="match status" value="1"/>
</dbReference>
<dbReference type="GO" id="GO:0015807">
    <property type="term" value="P:L-amino acid transport"/>
    <property type="evidence" value="ECO:0007669"/>
    <property type="project" value="TreeGrafter"/>
</dbReference>
<evidence type="ECO:0000256" key="2">
    <source>
        <dbReference type="ARBA" id="ARBA00005417"/>
    </source>
</evidence>
<comment type="similarity">
    <text evidence="2">Belongs to the ABC transporter superfamily.</text>
</comment>
<dbReference type="AlphaFoldDB" id="A0A5D4H6I1"/>
<dbReference type="Proteomes" id="UP000323258">
    <property type="component" value="Unassembled WGS sequence"/>
</dbReference>
<feature type="transmembrane region" description="Helical" evidence="11">
    <location>
        <begin position="217"/>
        <end position="239"/>
    </location>
</feature>
<feature type="transmembrane region" description="Helical" evidence="11">
    <location>
        <begin position="292"/>
        <end position="313"/>
    </location>
</feature>
<feature type="transmembrane region" description="Helical" evidence="11">
    <location>
        <begin position="114"/>
        <end position="132"/>
    </location>
</feature>
<name>A0A5D4H6I1_9HYPH</name>
<evidence type="ECO:0000256" key="9">
    <source>
        <dbReference type="ARBA" id="ARBA00022989"/>
    </source>
</evidence>
<dbReference type="InterPro" id="IPR003439">
    <property type="entry name" value="ABC_transporter-like_ATP-bd"/>
</dbReference>
<dbReference type="RefSeq" id="WP_148912995.1">
    <property type="nucleotide sequence ID" value="NZ_VSZS01000050.1"/>
</dbReference>
<gene>
    <name evidence="13" type="ORF">FY036_01785</name>
</gene>
<dbReference type="InterPro" id="IPR001851">
    <property type="entry name" value="ABC_transp_permease"/>
</dbReference>
<dbReference type="SUPFAM" id="SSF52540">
    <property type="entry name" value="P-loop containing nucleoside triphosphate hydrolases"/>
    <property type="match status" value="1"/>
</dbReference>
<dbReference type="InterPro" id="IPR052156">
    <property type="entry name" value="BCAA_Transport_ATP-bd_LivF"/>
</dbReference>
<dbReference type="GO" id="GO:0005524">
    <property type="term" value="F:ATP binding"/>
    <property type="evidence" value="ECO:0007669"/>
    <property type="project" value="UniProtKB-KW"/>
</dbReference>
<reference evidence="13 14" key="2">
    <citation type="submission" date="2019-09" db="EMBL/GenBank/DDBJ databases">
        <title>Mesorhizobium sp. MaA-C15 isolated from Microcystis aeruginosa.</title>
        <authorList>
            <person name="Jeong S.E."/>
            <person name="Jin H.M."/>
            <person name="Jeon C.O."/>
        </authorList>
    </citation>
    <scope>NUCLEOTIDE SEQUENCE [LARGE SCALE GENOMIC DNA]</scope>
    <source>
        <strain evidence="13 14">MaA-C15</strain>
    </source>
</reference>
<comment type="caution">
    <text evidence="13">The sequence shown here is derived from an EMBL/GenBank/DDBJ whole genome shotgun (WGS) entry which is preliminary data.</text>
</comment>
<keyword evidence="7 13" id="KW-0067">ATP-binding</keyword>
<keyword evidence="5 11" id="KW-0812">Transmembrane</keyword>
<dbReference type="EMBL" id="VSZS01000050">
    <property type="protein sequence ID" value="TYR35892.1"/>
    <property type="molecule type" value="Genomic_DNA"/>
</dbReference>
<dbReference type="OrthoDB" id="9805029at2"/>
<feature type="transmembrane region" description="Helical" evidence="11">
    <location>
        <begin position="62"/>
        <end position="81"/>
    </location>
</feature>
<dbReference type="PROSITE" id="PS00211">
    <property type="entry name" value="ABC_TRANSPORTER_1"/>
    <property type="match status" value="1"/>
</dbReference>
<feature type="transmembrane region" description="Helical" evidence="11">
    <location>
        <begin position="245"/>
        <end position="262"/>
    </location>
</feature>
<dbReference type="InterPro" id="IPR017871">
    <property type="entry name" value="ABC_transporter-like_CS"/>
</dbReference>
<evidence type="ECO:0000256" key="7">
    <source>
        <dbReference type="ARBA" id="ARBA00022840"/>
    </source>
</evidence>
<dbReference type="PANTHER" id="PTHR43820">
    <property type="entry name" value="HIGH-AFFINITY BRANCHED-CHAIN AMINO ACID TRANSPORT ATP-BINDING PROTEIN LIVF"/>
    <property type="match status" value="1"/>
</dbReference>
<keyword evidence="14" id="KW-1185">Reference proteome</keyword>
<keyword evidence="6" id="KW-0547">Nucleotide-binding</keyword>
<feature type="transmembrane region" description="Helical" evidence="11">
    <location>
        <begin position="12"/>
        <end position="28"/>
    </location>
</feature>
<evidence type="ECO:0000256" key="4">
    <source>
        <dbReference type="ARBA" id="ARBA00022475"/>
    </source>
</evidence>
<evidence type="ECO:0000313" key="13">
    <source>
        <dbReference type="EMBL" id="TYR35892.1"/>
    </source>
</evidence>
<evidence type="ECO:0000256" key="5">
    <source>
        <dbReference type="ARBA" id="ARBA00022692"/>
    </source>
</evidence>
<feature type="transmembrane region" description="Helical" evidence="11">
    <location>
        <begin position="34"/>
        <end position="55"/>
    </location>
</feature>
<evidence type="ECO:0000256" key="6">
    <source>
        <dbReference type="ARBA" id="ARBA00022741"/>
    </source>
</evidence>